<evidence type="ECO:0000259" key="6">
    <source>
        <dbReference type="Pfam" id="PF06886"/>
    </source>
</evidence>
<keyword evidence="3" id="KW-0963">Cytoplasm</keyword>
<keyword evidence="5" id="KW-0206">Cytoskeleton</keyword>
<dbReference type="InterPro" id="IPR027329">
    <property type="entry name" value="TPX2_C"/>
</dbReference>
<dbReference type="AlphaFoldDB" id="A0A8X8ZI46"/>
<evidence type="ECO:0000256" key="1">
    <source>
        <dbReference type="ARBA" id="ARBA00004245"/>
    </source>
</evidence>
<accession>A0A8X8ZI46</accession>
<evidence type="ECO:0000313" key="8">
    <source>
        <dbReference type="Proteomes" id="UP000298416"/>
    </source>
</evidence>
<comment type="caution">
    <text evidence="7">The sequence shown here is derived from an EMBL/GenBank/DDBJ whole genome shotgun (WGS) entry which is preliminary data.</text>
</comment>
<sequence length="168" mass="18076">MSVKDDGCCNGGAGEGGGDGGGIWKLIRGGTSWRKESIFSTLFLSLLLLLAKERVQEDFVEFAAATSSLTLAAFLCQQRSNGGGDGGGGSGVAMGFLSSTLPDGKRETAEVMKKLVSKAQPMPYFDKPFVPRRSEKNPTIPKESKFNLPLQKKIKYNPSLDDFTTECR</sequence>
<evidence type="ECO:0000256" key="3">
    <source>
        <dbReference type="ARBA" id="ARBA00022490"/>
    </source>
</evidence>
<evidence type="ECO:0000256" key="5">
    <source>
        <dbReference type="ARBA" id="ARBA00023212"/>
    </source>
</evidence>
<dbReference type="GO" id="GO:0005874">
    <property type="term" value="C:microtubule"/>
    <property type="evidence" value="ECO:0007669"/>
    <property type="project" value="UniProtKB-KW"/>
</dbReference>
<proteinExistence type="inferred from homology"/>
<evidence type="ECO:0000313" key="7">
    <source>
        <dbReference type="EMBL" id="KAG6405867.1"/>
    </source>
</evidence>
<reference evidence="7" key="2">
    <citation type="submission" date="2020-08" db="EMBL/GenBank/DDBJ databases">
        <title>Plant Genome Project.</title>
        <authorList>
            <person name="Zhang R.-G."/>
        </authorList>
    </citation>
    <scope>NUCLEOTIDE SEQUENCE</scope>
    <source>
        <strain evidence="7">Huo1</strain>
        <tissue evidence="7">Leaf</tissue>
    </source>
</reference>
<dbReference type="EMBL" id="PNBA02000012">
    <property type="protein sequence ID" value="KAG6405867.1"/>
    <property type="molecule type" value="Genomic_DNA"/>
</dbReference>
<comment type="subcellular location">
    <subcellularLocation>
        <location evidence="1">Cytoplasm</location>
        <location evidence="1">Cytoskeleton</location>
    </subcellularLocation>
</comment>
<comment type="similarity">
    <text evidence="2">Belongs to the TPX2 family.</text>
</comment>
<keyword evidence="8" id="KW-1185">Reference proteome</keyword>
<evidence type="ECO:0000256" key="2">
    <source>
        <dbReference type="ARBA" id="ARBA00005885"/>
    </source>
</evidence>
<organism evidence="7">
    <name type="scientific">Salvia splendens</name>
    <name type="common">Scarlet sage</name>
    <dbReference type="NCBI Taxonomy" id="180675"/>
    <lineage>
        <taxon>Eukaryota</taxon>
        <taxon>Viridiplantae</taxon>
        <taxon>Streptophyta</taxon>
        <taxon>Embryophyta</taxon>
        <taxon>Tracheophyta</taxon>
        <taxon>Spermatophyta</taxon>
        <taxon>Magnoliopsida</taxon>
        <taxon>eudicotyledons</taxon>
        <taxon>Gunneridae</taxon>
        <taxon>Pentapetalae</taxon>
        <taxon>asterids</taxon>
        <taxon>lamiids</taxon>
        <taxon>Lamiales</taxon>
        <taxon>Lamiaceae</taxon>
        <taxon>Nepetoideae</taxon>
        <taxon>Mentheae</taxon>
        <taxon>Salviinae</taxon>
        <taxon>Salvia</taxon>
        <taxon>Salvia subgen. Calosphace</taxon>
        <taxon>core Calosphace</taxon>
    </lineage>
</organism>
<dbReference type="Proteomes" id="UP000298416">
    <property type="component" value="Unassembled WGS sequence"/>
</dbReference>
<gene>
    <name evidence="7" type="ORF">SASPL_133461</name>
</gene>
<keyword evidence="4" id="KW-0493">Microtubule</keyword>
<reference evidence="7" key="1">
    <citation type="submission" date="2018-01" db="EMBL/GenBank/DDBJ databases">
        <authorList>
            <person name="Mao J.F."/>
        </authorList>
    </citation>
    <scope>NUCLEOTIDE SEQUENCE</scope>
    <source>
        <strain evidence="7">Huo1</strain>
        <tissue evidence="7">Leaf</tissue>
    </source>
</reference>
<protein>
    <recommendedName>
        <fullName evidence="6">TPX2 C-terminal domain-containing protein</fullName>
    </recommendedName>
</protein>
<dbReference type="Pfam" id="PF06886">
    <property type="entry name" value="TPX2"/>
    <property type="match status" value="1"/>
</dbReference>
<evidence type="ECO:0000256" key="4">
    <source>
        <dbReference type="ARBA" id="ARBA00022701"/>
    </source>
</evidence>
<name>A0A8X8ZI46_SALSN</name>
<feature type="domain" description="TPX2 C-terminal" evidence="6">
    <location>
        <begin position="105"/>
        <end position="139"/>
    </location>
</feature>